<evidence type="ECO:0000256" key="9">
    <source>
        <dbReference type="RuleBase" id="RU004447"/>
    </source>
</evidence>
<dbReference type="InterPro" id="IPR007863">
    <property type="entry name" value="Peptidase_M16_C"/>
</dbReference>
<comment type="subcellular location">
    <subcellularLocation>
        <location evidence="2">Mitochondrion</location>
    </subcellularLocation>
</comment>
<dbReference type="Pfam" id="PF05193">
    <property type="entry name" value="Peptidase_M16_C"/>
    <property type="match status" value="1"/>
</dbReference>
<protein>
    <submittedName>
        <fullName evidence="13">Mitochondrial-processing peptidase subunit beta</fullName>
    </submittedName>
</protein>
<dbReference type="AlphaFoldDB" id="A0A1I7TQT7"/>
<evidence type="ECO:0000256" key="8">
    <source>
        <dbReference type="ARBA" id="ARBA00023128"/>
    </source>
</evidence>
<dbReference type="PANTHER" id="PTHR11851:SF149">
    <property type="entry name" value="GH01077P"/>
    <property type="match status" value="1"/>
</dbReference>
<comment type="cofactor">
    <cofactor evidence="1">
        <name>Zn(2+)</name>
        <dbReference type="ChEBI" id="CHEBI:29105"/>
    </cofactor>
</comment>
<dbReference type="GO" id="GO:0046872">
    <property type="term" value="F:metal ion binding"/>
    <property type="evidence" value="ECO:0007669"/>
    <property type="project" value="UniProtKB-KW"/>
</dbReference>
<dbReference type="eggNOG" id="KOG0960">
    <property type="taxonomic scope" value="Eukaryota"/>
</dbReference>
<evidence type="ECO:0000313" key="12">
    <source>
        <dbReference type="Proteomes" id="UP000095282"/>
    </source>
</evidence>
<dbReference type="SUPFAM" id="SSF63411">
    <property type="entry name" value="LuxS/MPP-like metallohydrolase"/>
    <property type="match status" value="2"/>
</dbReference>
<organism evidence="12 13">
    <name type="scientific">Caenorhabditis tropicalis</name>
    <dbReference type="NCBI Taxonomy" id="1561998"/>
    <lineage>
        <taxon>Eukaryota</taxon>
        <taxon>Metazoa</taxon>
        <taxon>Ecdysozoa</taxon>
        <taxon>Nematoda</taxon>
        <taxon>Chromadorea</taxon>
        <taxon>Rhabditida</taxon>
        <taxon>Rhabditina</taxon>
        <taxon>Rhabditomorpha</taxon>
        <taxon>Rhabditoidea</taxon>
        <taxon>Rhabditidae</taxon>
        <taxon>Peloderinae</taxon>
        <taxon>Caenorhabditis</taxon>
    </lineage>
</organism>
<keyword evidence="12" id="KW-1185">Reference proteome</keyword>
<evidence type="ECO:0000256" key="2">
    <source>
        <dbReference type="ARBA" id="ARBA00004173"/>
    </source>
</evidence>
<dbReference type="WBParaSite" id="Csp11.Scaffold629.g10850.t1">
    <property type="protein sequence ID" value="Csp11.Scaffold629.g10850.t1"/>
    <property type="gene ID" value="Csp11.Scaffold629.g10850"/>
</dbReference>
<comment type="similarity">
    <text evidence="9">Belongs to the peptidase M16 family.</text>
</comment>
<sequence length="466" mass="52014">MYKRLASGLYQTSQRRIAQAQRQSVFVPETVVTTLLSGFRVATENTGGSTATIGVFIDAGSRYENEKNNGTAHFLEHMAFKGTPRRTRMGLELEVENIGAHLNAYTSRESTTYYAKCFTEKLDQSVDILSDILLNSNLATKDVEAERGVIIREMEEVAQNFQEVVFDILHTAVYDGNPLSYTILGPIELIKTINRKDLQAYIDTHYRSGRMVLAAAGGVDHDEVVKMAEKYFGGLQHGHSFNELIPAVYKPCEVRGEVKELPMLYGAMVVEGVSWTHEDNLALMVANTLMGEYDRMRGFGVSAPTPLAMKLADDEGIGSFQSFNTCYKETGLIGTYFVTAPESVDNLIDSVLKQWVWLANHIDQATVDRAKRSLLTNLLLMLDGSTPVCEDIGRQLLCYGRRIPTPELTARIESITVEHLREVCQRVFLEGQISASVVGPTKGLFGRNVWPEREEIHARLDKLCGR</sequence>
<keyword evidence="5" id="KW-0378">Hydrolase</keyword>
<dbReference type="InterPro" id="IPR001431">
    <property type="entry name" value="Pept_M16_Zn_BS"/>
</dbReference>
<keyword evidence="7" id="KW-0482">Metalloprotease</keyword>
<dbReference type="GO" id="GO:0004222">
    <property type="term" value="F:metalloendopeptidase activity"/>
    <property type="evidence" value="ECO:0007669"/>
    <property type="project" value="InterPro"/>
</dbReference>
<evidence type="ECO:0000259" key="11">
    <source>
        <dbReference type="Pfam" id="PF05193"/>
    </source>
</evidence>
<dbReference type="GO" id="GO:0005739">
    <property type="term" value="C:mitochondrion"/>
    <property type="evidence" value="ECO:0007669"/>
    <property type="project" value="UniProtKB-SubCell"/>
</dbReference>
<dbReference type="PROSITE" id="PS00143">
    <property type="entry name" value="INSULINASE"/>
    <property type="match status" value="1"/>
</dbReference>
<name>A0A1I7TQT7_9PELO</name>
<evidence type="ECO:0000256" key="6">
    <source>
        <dbReference type="ARBA" id="ARBA00022833"/>
    </source>
</evidence>
<evidence type="ECO:0000256" key="1">
    <source>
        <dbReference type="ARBA" id="ARBA00001947"/>
    </source>
</evidence>
<evidence type="ECO:0000256" key="5">
    <source>
        <dbReference type="ARBA" id="ARBA00022801"/>
    </source>
</evidence>
<evidence type="ECO:0000256" key="4">
    <source>
        <dbReference type="ARBA" id="ARBA00022723"/>
    </source>
</evidence>
<dbReference type="InterPro" id="IPR011765">
    <property type="entry name" value="Pept_M16_N"/>
</dbReference>
<keyword evidence="8" id="KW-0496">Mitochondrion</keyword>
<dbReference type="GO" id="GO:0006627">
    <property type="term" value="P:protein processing involved in protein targeting to mitochondrion"/>
    <property type="evidence" value="ECO:0007669"/>
    <property type="project" value="TreeGrafter"/>
</dbReference>
<dbReference type="FunFam" id="3.30.830.10:FF:000002">
    <property type="entry name" value="Mitochondrial-processing peptidase subunit beta"/>
    <property type="match status" value="1"/>
</dbReference>
<dbReference type="Gene3D" id="3.30.830.10">
    <property type="entry name" value="Metalloenzyme, LuxS/M16 peptidase-like"/>
    <property type="match status" value="2"/>
</dbReference>
<dbReference type="STRING" id="1561998.A0A1I7TQT7"/>
<reference evidence="13" key="1">
    <citation type="submission" date="2016-11" db="UniProtKB">
        <authorList>
            <consortium name="WormBaseParasite"/>
        </authorList>
    </citation>
    <scope>IDENTIFICATION</scope>
</reference>
<dbReference type="PANTHER" id="PTHR11851">
    <property type="entry name" value="METALLOPROTEASE"/>
    <property type="match status" value="1"/>
</dbReference>
<proteinExistence type="inferred from homology"/>
<dbReference type="InterPro" id="IPR050361">
    <property type="entry name" value="MPP/UQCRC_Complex"/>
</dbReference>
<feature type="domain" description="Peptidase M16 C-terminal" evidence="11">
    <location>
        <begin position="192"/>
        <end position="374"/>
    </location>
</feature>
<evidence type="ECO:0000256" key="3">
    <source>
        <dbReference type="ARBA" id="ARBA00022670"/>
    </source>
</evidence>
<keyword evidence="3" id="KW-0645">Protease</keyword>
<accession>A0A1I7TQT7</accession>
<evidence type="ECO:0000256" key="7">
    <source>
        <dbReference type="ARBA" id="ARBA00023049"/>
    </source>
</evidence>
<feature type="domain" description="Peptidase M16 N-terminal" evidence="10">
    <location>
        <begin position="40"/>
        <end position="186"/>
    </location>
</feature>
<evidence type="ECO:0000313" key="13">
    <source>
        <dbReference type="WBParaSite" id="Csp11.Scaffold629.g10850.t1"/>
    </source>
</evidence>
<dbReference type="Pfam" id="PF00675">
    <property type="entry name" value="Peptidase_M16"/>
    <property type="match status" value="1"/>
</dbReference>
<evidence type="ECO:0000259" key="10">
    <source>
        <dbReference type="Pfam" id="PF00675"/>
    </source>
</evidence>
<dbReference type="Proteomes" id="UP000095282">
    <property type="component" value="Unplaced"/>
</dbReference>
<dbReference type="InterPro" id="IPR011249">
    <property type="entry name" value="Metalloenz_LuxS/M16"/>
</dbReference>
<keyword evidence="4" id="KW-0479">Metal-binding</keyword>
<keyword evidence="6" id="KW-0862">Zinc</keyword>